<feature type="domain" description="AMP-dependent synthetase/ligase" evidence="2">
    <location>
        <begin position="8"/>
        <end position="364"/>
    </location>
</feature>
<feature type="domain" description="AMP-binding enzyme C-terminal" evidence="3">
    <location>
        <begin position="414"/>
        <end position="488"/>
    </location>
</feature>
<proteinExistence type="predicted"/>
<dbReference type="PANTHER" id="PTHR43767:SF1">
    <property type="entry name" value="NONRIBOSOMAL PEPTIDE SYNTHASE PES1 (EUROFUNG)-RELATED"/>
    <property type="match status" value="1"/>
</dbReference>
<dbReference type="Gene3D" id="3.30.300.30">
    <property type="match status" value="1"/>
</dbReference>
<dbReference type="InterPro" id="IPR045851">
    <property type="entry name" value="AMP-bd_C_sf"/>
</dbReference>
<dbReference type="SUPFAM" id="SSF56801">
    <property type="entry name" value="Acetyl-CoA synthetase-like"/>
    <property type="match status" value="1"/>
</dbReference>
<dbReference type="PANTHER" id="PTHR43767">
    <property type="entry name" value="LONG-CHAIN-FATTY-ACID--COA LIGASE"/>
    <property type="match status" value="1"/>
</dbReference>
<evidence type="ECO:0000259" key="2">
    <source>
        <dbReference type="Pfam" id="PF00501"/>
    </source>
</evidence>
<dbReference type="InterPro" id="IPR000873">
    <property type="entry name" value="AMP-dep_synth/lig_dom"/>
</dbReference>
<gene>
    <name evidence="4" type="ORF">HUT08_09375</name>
</gene>
<evidence type="ECO:0000313" key="4">
    <source>
        <dbReference type="EMBL" id="QKW49733.1"/>
    </source>
</evidence>
<feature type="compositionally biased region" description="Polar residues" evidence="1">
    <location>
        <begin position="582"/>
        <end position="600"/>
    </location>
</feature>
<dbReference type="GO" id="GO:0016878">
    <property type="term" value="F:acid-thiol ligase activity"/>
    <property type="evidence" value="ECO:0007669"/>
    <property type="project" value="UniProtKB-ARBA"/>
</dbReference>
<evidence type="ECO:0000259" key="3">
    <source>
        <dbReference type="Pfam" id="PF13193"/>
    </source>
</evidence>
<evidence type="ECO:0000256" key="1">
    <source>
        <dbReference type="SAM" id="MobiDB-lite"/>
    </source>
</evidence>
<feature type="compositionally biased region" description="Polar residues" evidence="1">
    <location>
        <begin position="510"/>
        <end position="523"/>
    </location>
</feature>
<evidence type="ECO:0000313" key="5">
    <source>
        <dbReference type="Proteomes" id="UP000509303"/>
    </source>
</evidence>
<accession>A0A7H8N5U9</accession>
<dbReference type="InterPro" id="IPR042099">
    <property type="entry name" value="ANL_N_sf"/>
</dbReference>
<feature type="region of interest" description="Disordered" evidence="1">
    <location>
        <begin position="499"/>
        <end position="614"/>
    </location>
</feature>
<dbReference type="AlphaFoldDB" id="A0A7H8N5U9"/>
<reference evidence="4 5" key="1">
    <citation type="submission" date="2020-06" db="EMBL/GenBank/DDBJ databases">
        <title>Genome mining for natural products.</title>
        <authorList>
            <person name="Zhang B."/>
            <person name="Shi J."/>
            <person name="Ge H."/>
        </authorList>
    </citation>
    <scope>NUCLEOTIDE SEQUENCE [LARGE SCALE GENOMIC DNA]</scope>
    <source>
        <strain evidence="4 5">NA00687</strain>
    </source>
</reference>
<sequence length="614" mass="63785">MWVAHLVRRHRQRRPDALAVVAGARELTWRELDARTDALASALLDRGVRRGERIAVSSPNRAEVLELYVAAAKAGVIVCPVNHTFPGPEVAYVIDTVEPVGVFAERSVLDRHGDVLGDGWRVTLGSPAYEAMATGPARTLPLPRQDDIHAILHTSATTGRAKGVTVTHRSLSACYTGMAAELGFGPDDVMVNPCPLFHGSMVIGLALLAAGGTLVLEPGFTPERFLADVARHRATRAFLVPAMVRAVLREATFDAAELATLTEVMCGGAPIPDEVLREALERFPCPLRNVYGITEGGGPIAAMLFDRAHVTGGADATAELRLRSAGRMLPGCHIEIHDRAGHRVPPGEIGELCVRGDGRMLGYWGEEAATAEVLRDGWLRTGDAAYADPDGYLYLVDRLRDVIDRGGRQVYPAEVERVLAAQPGVADVAVVGEPCARWGEVPVAFVAAAEPAPRASALLAACVAELASYKRPARVVFVPQVPRSTAGKVLRRVLRAGLGQPAAGTHGGPDQTTGARPATTESQPTGAPGTDTGATDTPTTDVQATGAEAAGVQAAGPAPGGEPATGPDEGGPGARPSGADAASTSTQAPTDGAAQDTSGSGEADLPPATPAKGV</sequence>
<dbReference type="EMBL" id="CP054929">
    <property type="protein sequence ID" value="QKW49733.1"/>
    <property type="molecule type" value="Genomic_DNA"/>
</dbReference>
<dbReference type="Pfam" id="PF13193">
    <property type="entry name" value="AMP-binding_C"/>
    <property type="match status" value="1"/>
</dbReference>
<keyword evidence="5" id="KW-1185">Reference proteome</keyword>
<dbReference type="Proteomes" id="UP000509303">
    <property type="component" value="Chromosome"/>
</dbReference>
<feature type="compositionally biased region" description="Low complexity" evidence="1">
    <location>
        <begin position="524"/>
        <end position="567"/>
    </location>
</feature>
<dbReference type="Pfam" id="PF00501">
    <property type="entry name" value="AMP-binding"/>
    <property type="match status" value="1"/>
</dbReference>
<dbReference type="InterPro" id="IPR025110">
    <property type="entry name" value="AMP-bd_C"/>
</dbReference>
<dbReference type="RefSeq" id="WP_176161467.1">
    <property type="nucleotide sequence ID" value="NZ_CP054929.1"/>
</dbReference>
<dbReference type="Gene3D" id="3.40.50.12780">
    <property type="entry name" value="N-terminal domain of ligase-like"/>
    <property type="match status" value="1"/>
</dbReference>
<protein>
    <submittedName>
        <fullName evidence="4">AMP-binding protein</fullName>
    </submittedName>
</protein>
<dbReference type="InterPro" id="IPR050237">
    <property type="entry name" value="ATP-dep_AMP-bd_enzyme"/>
</dbReference>
<name>A0A7H8N5U9_9ACTN</name>
<organism evidence="4 5">
    <name type="scientific">Streptomyces buecherae</name>
    <dbReference type="NCBI Taxonomy" id="2763006"/>
    <lineage>
        <taxon>Bacteria</taxon>
        <taxon>Bacillati</taxon>
        <taxon>Actinomycetota</taxon>
        <taxon>Actinomycetes</taxon>
        <taxon>Kitasatosporales</taxon>
        <taxon>Streptomycetaceae</taxon>
        <taxon>Streptomyces</taxon>
    </lineage>
</organism>